<evidence type="ECO:0000256" key="1">
    <source>
        <dbReference type="SAM" id="Coils"/>
    </source>
</evidence>
<dbReference type="InterPro" id="IPR058191">
    <property type="entry name" value="CSPP1_C"/>
</dbReference>
<dbReference type="GO" id="GO:0005874">
    <property type="term" value="C:microtubule"/>
    <property type="evidence" value="ECO:0007669"/>
    <property type="project" value="InterPro"/>
</dbReference>
<reference evidence="4" key="2">
    <citation type="submission" date="2025-08" db="UniProtKB">
        <authorList>
            <consortium name="Ensembl"/>
        </authorList>
    </citation>
    <scope>IDENTIFICATION</scope>
</reference>
<keyword evidence="5" id="KW-1185">Reference proteome</keyword>
<evidence type="ECO:0000256" key="2">
    <source>
        <dbReference type="SAM" id="MobiDB-lite"/>
    </source>
</evidence>
<feature type="compositionally biased region" description="Polar residues" evidence="2">
    <location>
        <begin position="660"/>
        <end position="669"/>
    </location>
</feature>
<protein>
    <recommendedName>
        <fullName evidence="3">Centrosome and spindle pole-associated protein 1 C-terminal domain-containing protein</fullName>
    </recommendedName>
</protein>
<feature type="compositionally biased region" description="Low complexity" evidence="2">
    <location>
        <begin position="817"/>
        <end position="827"/>
    </location>
</feature>
<accession>A0A3B4CQ59</accession>
<dbReference type="Proteomes" id="UP001501920">
    <property type="component" value="Chromosome 24"/>
</dbReference>
<feature type="region of interest" description="Disordered" evidence="2">
    <location>
        <begin position="610"/>
        <end position="849"/>
    </location>
</feature>
<dbReference type="InterPro" id="IPR026708">
    <property type="entry name" value="CSPP1"/>
</dbReference>
<proteinExistence type="predicted"/>
<reference evidence="4" key="3">
    <citation type="submission" date="2025-09" db="UniProtKB">
        <authorList>
            <consortium name="Ensembl"/>
        </authorList>
    </citation>
    <scope>IDENTIFICATION</scope>
</reference>
<dbReference type="AlphaFoldDB" id="A0A3B4CQ59"/>
<dbReference type="GeneTree" id="ENSGT00390000015084"/>
<dbReference type="PANTHER" id="PTHR21616">
    <property type="entry name" value="CENTROSOME SPINDLE POLE ASSOCIATED PROTEIN"/>
    <property type="match status" value="1"/>
</dbReference>
<dbReference type="GO" id="GO:0000922">
    <property type="term" value="C:spindle pole"/>
    <property type="evidence" value="ECO:0007669"/>
    <property type="project" value="InterPro"/>
</dbReference>
<feature type="compositionally biased region" description="Basic and acidic residues" evidence="2">
    <location>
        <begin position="688"/>
        <end position="738"/>
    </location>
</feature>
<dbReference type="PANTHER" id="PTHR21616:SF2">
    <property type="entry name" value="CENTROSOME AND SPINDLE POLE-ASSOCIATED PROTEIN 1"/>
    <property type="match status" value="1"/>
</dbReference>
<dbReference type="Pfam" id="PF24578">
    <property type="entry name" value="CSPP1_C"/>
    <property type="match status" value="1"/>
</dbReference>
<organism evidence="4 5">
    <name type="scientific">Pygocentrus nattereri</name>
    <name type="common">Red-bellied piranha</name>
    <dbReference type="NCBI Taxonomy" id="42514"/>
    <lineage>
        <taxon>Eukaryota</taxon>
        <taxon>Metazoa</taxon>
        <taxon>Chordata</taxon>
        <taxon>Craniata</taxon>
        <taxon>Vertebrata</taxon>
        <taxon>Euteleostomi</taxon>
        <taxon>Actinopterygii</taxon>
        <taxon>Neopterygii</taxon>
        <taxon>Teleostei</taxon>
        <taxon>Ostariophysi</taxon>
        <taxon>Characiformes</taxon>
        <taxon>Characoidei</taxon>
        <taxon>Pygocentrus</taxon>
    </lineage>
</organism>
<feature type="compositionally biased region" description="Basic and acidic residues" evidence="2">
    <location>
        <begin position="119"/>
        <end position="128"/>
    </location>
</feature>
<feature type="compositionally biased region" description="Basic and acidic residues" evidence="2">
    <location>
        <begin position="650"/>
        <end position="659"/>
    </location>
</feature>
<reference evidence="4 5" key="1">
    <citation type="submission" date="2020-10" db="EMBL/GenBank/DDBJ databases">
        <title>Pygocentrus nattereri (red-bellied piranha) genome, fPygNat1, primary haplotype.</title>
        <authorList>
            <person name="Myers G."/>
            <person name="Meyer A."/>
            <person name="Karagic N."/>
            <person name="Pippel M."/>
            <person name="Winkler S."/>
            <person name="Tracey A."/>
            <person name="Wood J."/>
            <person name="Formenti G."/>
            <person name="Howe K."/>
            <person name="Fedrigo O."/>
            <person name="Jarvis E.D."/>
        </authorList>
    </citation>
    <scope>NUCLEOTIDE SEQUENCE [LARGE SCALE GENOMIC DNA]</scope>
</reference>
<keyword evidence="1" id="KW-0175">Coiled coil</keyword>
<dbReference type="GO" id="GO:0005813">
    <property type="term" value="C:centrosome"/>
    <property type="evidence" value="ECO:0007669"/>
    <property type="project" value="InterPro"/>
</dbReference>
<feature type="domain" description="Centrosome and spindle pole-associated protein 1 C-terminal" evidence="3">
    <location>
        <begin position="916"/>
        <end position="970"/>
    </location>
</feature>
<evidence type="ECO:0000259" key="3">
    <source>
        <dbReference type="Pfam" id="PF24578"/>
    </source>
</evidence>
<name>A0A3B4CQ59_PYGNA</name>
<dbReference type="Ensembl" id="ENSPNAT00000036713.2">
    <property type="protein sequence ID" value="ENSPNAP00000012906.2"/>
    <property type="gene ID" value="ENSPNAG00000018733.2"/>
</dbReference>
<feature type="region of interest" description="Disordered" evidence="2">
    <location>
        <begin position="927"/>
        <end position="947"/>
    </location>
</feature>
<feature type="coiled-coil region" evidence="1">
    <location>
        <begin position="234"/>
        <end position="273"/>
    </location>
</feature>
<dbReference type="GO" id="GO:0032467">
    <property type="term" value="P:positive regulation of cytokinesis"/>
    <property type="evidence" value="ECO:0007669"/>
    <property type="project" value="InterPro"/>
</dbReference>
<feature type="compositionally biased region" description="Basic and acidic residues" evidence="2">
    <location>
        <begin position="747"/>
        <end position="789"/>
    </location>
</feature>
<sequence length="1021" mass="117500">MDGGTTVNLVEEKAKIATDKGYVPYMEMKNKLRDDRIGENELFLRGQEETQKIRKTAKTPQAPSRDLFGSTAARHTLLSPEFQEQKSSPSPERLLFSRRDVGTVTEPAVRALPRPPRKHREETVERWDRRPRRRYSIEEELDSEEEQEELELLQKSKPRNRQEPVQPGRRERRLHHTANRVAQERREVEVPTVNEEEYQEENSRTPLATFKTNIPAHARATSKKDMADFATGLMIGAAEEEEAAQRRKARYRQELLEQMAEQRKNKRKEKELELRVAATGAIDPEKQYVTDCLTGLPQPDRIKQFGAVRREYEGRRRDVPYRPGRGLDTLGADSDRKTQERSLQGSEEKREPPERPRVAFQSPILEYSTALGHLANAAGPGFEAEAGAWQGVGGFTPFSEDFQKGISGTLGEMVSPRVTGVPPPLAPGLSEVYSTPYDDAYYYYGARNPLDPNLNYYGHPAAAVPSLPNLPSGAHPSILQPPAGLLAQSTSQHGIAHSGMGIEMPPPDRHQQPKENNLCYKEALKQQIEERQERRRREREEGERYDAKLEAEMKVYEPWGRGGGGAPLRDDRGNLISDLKRMHRTNEEAYMNPESRGRRAAEPAAPIRAISRAEDKDPSADKVPGFTFTQPSPYARGNVFTDRPTAQQLHEQEKYKESLKQQVESTSHLLNGPSEIASVNVWALDPQIEEKRRMDAERRERLRQEEEREEKRLAEQRARIQREYEEEQEKKKRKEMEQSAKNQEMIRQAEERRKEAERKRKEEEAKESEAVRQQYEQERQARLEQDHRSQSPPIPTVQKRLGYQPPPRPPSLDSQRSAAILSASSLSTPRSPPVPARRNQIRATEEQQGVISELSVLRRRLRSEQRRLEGHLLQSDREDTQSPIKTRDLPLDVFDMARLRMQVPARRPPSSTRPINKQNIEEFNQLKYRDSESREQVRQAYPDPPSDEASLELQQQALLREQQHRLNYMRRARVHGQTTTHTPGLSTSVIYLKRITNYSDSLFGYYSLKRGAKRTILLQSR</sequence>
<evidence type="ECO:0000313" key="4">
    <source>
        <dbReference type="Ensembl" id="ENSPNAP00000012906.2"/>
    </source>
</evidence>
<feature type="compositionally biased region" description="Basic and acidic residues" evidence="2">
    <location>
        <begin position="611"/>
        <end position="620"/>
    </location>
</feature>
<evidence type="ECO:0000313" key="5">
    <source>
        <dbReference type="Proteomes" id="UP001501920"/>
    </source>
</evidence>
<feature type="compositionally biased region" description="Basic and acidic residues" evidence="2">
    <location>
        <begin position="333"/>
        <end position="357"/>
    </location>
</feature>
<feature type="region of interest" description="Disordered" evidence="2">
    <location>
        <begin position="51"/>
        <end position="222"/>
    </location>
</feature>
<feature type="region of interest" description="Disordered" evidence="2">
    <location>
        <begin position="314"/>
        <end position="358"/>
    </location>
</feature>
<feature type="compositionally biased region" description="Acidic residues" evidence="2">
    <location>
        <begin position="138"/>
        <end position="151"/>
    </location>
</feature>
<feature type="compositionally biased region" description="Basic and acidic residues" evidence="2">
    <location>
        <begin position="927"/>
        <end position="937"/>
    </location>
</feature>
<feature type="region of interest" description="Disordered" evidence="2">
    <location>
        <begin position="487"/>
        <end position="514"/>
    </location>
</feature>